<sequence>MNSPLSPTANDVRKLDDVQLRQFLIRLVEAELRLAGRPLAGVTAGGDQNAADGGLDLRVTSDGAGLDFLPAFPVGIQVKAELMSPGKVEAEIRLNGRDRQSIADLAAAGGTYVIASGRDSCSHEMQERRLERMRAAVQTLDHADRLTLDFYDADRLSRWASRHPGVSAWLLEVAGRPARGWSGWEAWSSPNAPSGQAYLEDATARAHFEVQGEGCNAQQAIVKTRALLAEPRKAVRLVGLSGMGKTRFAEALFDERIGTGCLSPALAVYADIGAALEVSPSSMAGELVDRRVRTVLIVDNCPAEEHRRLQKIIDRVGSQVSLLTIDFDIADGRLPETTTLRFDPAGDAMIAKLLVQRHPELSGSDSQRIVLFAGGNSRIALVLAGTAQGETLAALDDEQLLDRLFLTQRRQPDETLHKVAEAAALVSAIVVDPPEELTILASLARVEVEEFYAKLRDLQDRGLAQQRGKQRAILPHALAARLAERALTRAMPGVIEERLVHRAPERLRDSFLKRLGLLHKNQAAVAIAGSLLAPGQMYAVDRSSGTEAWDGLANLAPLQPRRALELVAAVIKTADPVDVTFKWLLRDKAAKLLVALGYEPDLFDGVIDAMIELSSLQLGANHGSIRRYAATYFQVVVSGTMAAPSDRFAKLRALLGSPNPVDRDFGLEALVATLQVRPKGQELLPTFGARPRSQGWIPADNEECRAWFKEAIDLATSLEPTLAEQVMPQVADALEEMAKTLIAGDLAVSAFYAIAAETFWRDGWFAVSRAVRSIRRGKGQLSDDLMRLEEDMRPRSDEDEYAAWIEGKEQKWREPYSDEVADYLQFDERQRSFGRALTARREARLKFVGRAIGDRAHNARELGQGLALGASDLEAGWAELLDATRSTSPDAQNVSVLIGYLERAAQRDLARAKAWLADASSDRTLRPWVVSLEAAVAPIGVDGAERILASLEAGEARTETFSDLQYGARTHSIPNELLSRILCLLVRLPGGLAPAVDVLGMRFHDASEVALDESLLSAGLTVLAAVAAGSADGTVGGVGRSYSLETIVKHALHGEAAAATAAALLRWVLTKGPSLSGFEEDDVAAAILAVQPDAGLDAALEGYAPDDYFPRSWLLGGNDDDEPDDRRPIGAVAPEVLKAWVEHAPVVRAPFAARHVAYFVVVEDRLEWTQLALWLMTRSGAEAAVLAQFETRFHSGSFHGGIESRYRKRLALVERLVSSDNQAVREWAVATAARLRGAITNEQERERRSSEQF</sequence>
<evidence type="ECO:0000313" key="1">
    <source>
        <dbReference type="EMBL" id="AYV46212.1"/>
    </source>
</evidence>
<dbReference type="EMBL" id="CP026100">
    <property type="protein sequence ID" value="AYV46212.1"/>
    <property type="molecule type" value="Genomic_DNA"/>
</dbReference>
<dbReference type="EMBL" id="PJRQ01000036">
    <property type="protein sequence ID" value="PLR10779.1"/>
    <property type="molecule type" value="Genomic_DNA"/>
</dbReference>
<evidence type="ECO:0000313" key="4">
    <source>
        <dbReference type="Proteomes" id="UP000281192"/>
    </source>
</evidence>
<dbReference type="RefSeq" id="WP_101714111.1">
    <property type="nucleotide sequence ID" value="NZ_CP026100.1"/>
</dbReference>
<dbReference type="AlphaFoldDB" id="A0A2N5CR41"/>
<organism evidence="2 3">
    <name type="scientific">Caulobacter flavus</name>
    <dbReference type="NCBI Taxonomy" id="1679497"/>
    <lineage>
        <taxon>Bacteria</taxon>
        <taxon>Pseudomonadati</taxon>
        <taxon>Pseudomonadota</taxon>
        <taxon>Alphaproteobacteria</taxon>
        <taxon>Caulobacterales</taxon>
        <taxon>Caulobacteraceae</taxon>
        <taxon>Caulobacter</taxon>
    </lineage>
</organism>
<reference evidence="2 3" key="1">
    <citation type="submission" date="2017-12" db="EMBL/GenBank/DDBJ databases">
        <title>The genome sequence of Caulobacter flavus CGMCC1 15093.</title>
        <authorList>
            <person name="Gao J."/>
            <person name="Mao X."/>
            <person name="Sun J."/>
        </authorList>
    </citation>
    <scope>NUCLEOTIDE SEQUENCE [LARGE SCALE GENOMIC DNA]</scope>
    <source>
        <strain evidence="2 3">CGMCC1 15093</strain>
    </source>
</reference>
<evidence type="ECO:0000313" key="2">
    <source>
        <dbReference type="EMBL" id="PLR10779.1"/>
    </source>
</evidence>
<dbReference type="KEGG" id="cfh:C1707_08060"/>
<dbReference type="Proteomes" id="UP000281192">
    <property type="component" value="Chromosome"/>
</dbReference>
<evidence type="ECO:0000313" key="3">
    <source>
        <dbReference type="Proteomes" id="UP000234483"/>
    </source>
</evidence>
<keyword evidence="4" id="KW-1185">Reference proteome</keyword>
<dbReference type="OrthoDB" id="556502at2"/>
<name>A0A2N5CR41_9CAUL</name>
<reference evidence="1 4" key="2">
    <citation type="submission" date="2018-01" db="EMBL/GenBank/DDBJ databases">
        <title>Complete genome sequence of Caulobacter flavus RHGG3.</title>
        <authorList>
            <person name="Yang E."/>
        </authorList>
    </citation>
    <scope>NUCLEOTIDE SEQUENCE [LARGE SCALE GENOMIC DNA]</scope>
    <source>
        <strain evidence="1 4">RHGG3</strain>
    </source>
</reference>
<gene>
    <name evidence="1" type="ORF">C1707_08060</name>
    <name evidence="2" type="ORF">CFHF_16615</name>
</gene>
<evidence type="ECO:0008006" key="5">
    <source>
        <dbReference type="Google" id="ProtNLM"/>
    </source>
</evidence>
<protein>
    <recommendedName>
        <fullName evidence="5">ATP-binding protein</fullName>
    </recommendedName>
</protein>
<accession>A0A2N5CR41</accession>
<dbReference type="Proteomes" id="UP000234483">
    <property type="component" value="Unassembled WGS sequence"/>
</dbReference>
<proteinExistence type="predicted"/>